<dbReference type="Proteomes" id="UP001057753">
    <property type="component" value="Unassembled WGS sequence"/>
</dbReference>
<proteinExistence type="predicted"/>
<dbReference type="EMBL" id="JABXYM010000001">
    <property type="protein sequence ID" value="MCR6095513.1"/>
    <property type="molecule type" value="Genomic_DNA"/>
</dbReference>
<comment type="caution">
    <text evidence="3">The sequence shown here is derived from an EMBL/GenBank/DDBJ whole genome shotgun (WGS) entry which is preliminary data.</text>
</comment>
<organism evidence="3 4">
    <name type="scientific">Salipaludibacillus agaradhaerens</name>
    <name type="common">Bacillus agaradhaerens</name>
    <dbReference type="NCBI Taxonomy" id="76935"/>
    <lineage>
        <taxon>Bacteria</taxon>
        <taxon>Bacillati</taxon>
        <taxon>Bacillota</taxon>
        <taxon>Bacilli</taxon>
        <taxon>Bacillales</taxon>
        <taxon>Bacillaceae</taxon>
    </lineage>
</organism>
<gene>
    <name evidence="3" type="ORF">HXA33_03065</name>
</gene>
<evidence type="ECO:0000313" key="4">
    <source>
        <dbReference type="Proteomes" id="UP001057753"/>
    </source>
</evidence>
<evidence type="ECO:0000256" key="1">
    <source>
        <dbReference type="SAM" id="MobiDB-lite"/>
    </source>
</evidence>
<evidence type="ECO:0000256" key="2">
    <source>
        <dbReference type="SAM" id="Phobius"/>
    </source>
</evidence>
<feature type="transmembrane region" description="Helical" evidence="2">
    <location>
        <begin position="6"/>
        <end position="27"/>
    </location>
</feature>
<feature type="compositionally biased region" description="Basic and acidic residues" evidence="1">
    <location>
        <begin position="90"/>
        <end position="102"/>
    </location>
</feature>
<dbReference type="AlphaFoldDB" id="A0A9Q4AZI6"/>
<dbReference type="RefSeq" id="WP_257820282.1">
    <property type="nucleotide sequence ID" value="NZ_JABXYM010000001.1"/>
</dbReference>
<reference evidence="3" key="1">
    <citation type="submission" date="2020-06" db="EMBL/GenBank/DDBJ databases">
        <title>Insight into the genomes of haloalkaliphilic bacilli from Kenyan soda lakes.</title>
        <authorList>
            <person name="Mwirichia R."/>
            <person name="Villamizar G.C."/>
            <person name="Poehlein A."/>
            <person name="Mugweru J."/>
            <person name="Kipnyargis A."/>
            <person name="Kiplimo D."/>
            <person name="Orwa P."/>
            <person name="Daniel R."/>
        </authorList>
    </citation>
    <scope>NUCLEOTIDE SEQUENCE</scope>
    <source>
        <strain evidence="3">B1096_S55</strain>
    </source>
</reference>
<feature type="region of interest" description="Disordered" evidence="1">
    <location>
        <begin position="74"/>
        <end position="118"/>
    </location>
</feature>
<keyword evidence="2" id="KW-0472">Membrane</keyword>
<keyword evidence="2" id="KW-1133">Transmembrane helix</keyword>
<protein>
    <submittedName>
        <fullName evidence="3">Uncharacterized protein</fullName>
    </submittedName>
</protein>
<name>A0A9Q4AZI6_SALAG</name>
<evidence type="ECO:0000313" key="3">
    <source>
        <dbReference type="EMBL" id="MCR6095513.1"/>
    </source>
</evidence>
<accession>A0A9Q4AZI6</accession>
<sequence>MKKTWMIVGSVTLLCITSWLLVIVILFDPFSKKELTTLQGEESSSLFDVYGEHLSSSHQADLLGLEEFEKELAADNPSSSTEISLESEPAEDKELKRDSKEEDSVESETNHTNLDKEKVIEEITTTKGIRPGDFSHIAPDGIISIEKLFEELSIEVE</sequence>
<keyword evidence="4" id="KW-1185">Reference proteome</keyword>
<keyword evidence="2" id="KW-0812">Transmembrane</keyword>